<feature type="transmembrane region" description="Helical" evidence="5">
    <location>
        <begin position="218"/>
        <end position="239"/>
    </location>
</feature>
<dbReference type="Proteomes" id="UP000664360">
    <property type="component" value="Chromosome"/>
</dbReference>
<name>A0ABZ2SYZ9_9ENTE</name>
<keyword evidence="4 5" id="KW-0472">Membrane</keyword>
<dbReference type="Pfam" id="PF04892">
    <property type="entry name" value="VanZ"/>
    <property type="match status" value="1"/>
</dbReference>
<dbReference type="PIRSF" id="PIRSF031578">
    <property type="entry name" value="Uncharacterised_Vanz_RDD-cont"/>
    <property type="match status" value="1"/>
</dbReference>
<evidence type="ECO:0000256" key="5">
    <source>
        <dbReference type="SAM" id="Phobius"/>
    </source>
</evidence>
<dbReference type="PANTHER" id="PTHR36834:SF1">
    <property type="entry name" value="INTEGRAL MEMBRANE PROTEIN"/>
    <property type="match status" value="1"/>
</dbReference>
<evidence type="ECO:0000256" key="3">
    <source>
        <dbReference type="ARBA" id="ARBA00022989"/>
    </source>
</evidence>
<evidence type="ECO:0000256" key="1">
    <source>
        <dbReference type="ARBA" id="ARBA00004141"/>
    </source>
</evidence>
<dbReference type="InterPro" id="IPR053150">
    <property type="entry name" value="Teicoplanin_resist-assoc"/>
</dbReference>
<feature type="domain" description="VanZ-like" evidence="6">
    <location>
        <begin position="48"/>
        <end position="191"/>
    </location>
</feature>
<feature type="domain" description="RDD" evidence="7">
    <location>
        <begin position="212"/>
        <end position="347"/>
    </location>
</feature>
<feature type="transmembrane region" description="Helical" evidence="5">
    <location>
        <begin position="12"/>
        <end position="31"/>
    </location>
</feature>
<keyword evidence="3 5" id="KW-1133">Transmembrane helix</keyword>
<dbReference type="Pfam" id="PF06271">
    <property type="entry name" value="RDD"/>
    <property type="match status" value="1"/>
</dbReference>
<evidence type="ECO:0000259" key="6">
    <source>
        <dbReference type="Pfam" id="PF04892"/>
    </source>
</evidence>
<gene>
    <name evidence="8" type="ORF">DOK79_002562</name>
</gene>
<dbReference type="RefSeq" id="WP_206857377.1">
    <property type="nucleotide sequence ID" value="NZ_CP147250.1"/>
</dbReference>
<accession>A0ABZ2SYZ9</accession>
<reference evidence="8 9" key="1">
    <citation type="submission" date="2024-03" db="EMBL/GenBank/DDBJ databases">
        <title>The Genome Sequence of Enterococcus sp. DIV1094.</title>
        <authorList>
            <consortium name="The Broad Institute Genomics Platform"/>
            <consortium name="The Broad Institute Microbial Omics Core"/>
            <consortium name="The Broad Institute Genomic Center for Infectious Diseases"/>
            <person name="Earl A."/>
            <person name="Manson A."/>
            <person name="Gilmore M."/>
            <person name="Schwartman J."/>
            <person name="Shea T."/>
            <person name="Abouelleil A."/>
            <person name="Cao P."/>
            <person name="Chapman S."/>
            <person name="Cusick C."/>
            <person name="Young S."/>
            <person name="Neafsey D."/>
            <person name="Nusbaum C."/>
            <person name="Birren B."/>
        </authorList>
    </citation>
    <scope>NUCLEOTIDE SEQUENCE [LARGE SCALE GENOMIC DNA]</scope>
    <source>
        <strain evidence="8 9">DIV1094</strain>
    </source>
</reference>
<proteinExistence type="predicted"/>
<feature type="transmembrane region" description="Helical" evidence="5">
    <location>
        <begin position="110"/>
        <end position="128"/>
    </location>
</feature>
<keyword evidence="9" id="KW-1185">Reference proteome</keyword>
<feature type="transmembrane region" description="Helical" evidence="5">
    <location>
        <begin position="251"/>
        <end position="271"/>
    </location>
</feature>
<evidence type="ECO:0000313" key="8">
    <source>
        <dbReference type="EMBL" id="WYJ80978.1"/>
    </source>
</evidence>
<protein>
    <submittedName>
        <fullName evidence="8">VanZ/RDD domain-containing protein</fullName>
    </submittedName>
</protein>
<evidence type="ECO:0000313" key="9">
    <source>
        <dbReference type="Proteomes" id="UP000664360"/>
    </source>
</evidence>
<feature type="transmembrane region" description="Helical" evidence="5">
    <location>
        <begin position="334"/>
        <end position="356"/>
    </location>
</feature>
<feature type="transmembrane region" description="Helical" evidence="5">
    <location>
        <begin position="292"/>
        <end position="314"/>
    </location>
</feature>
<feature type="transmembrane region" description="Helical" evidence="5">
    <location>
        <begin position="174"/>
        <end position="197"/>
    </location>
</feature>
<organism evidence="8 9">
    <name type="scientific">Candidatus Enterococcus mangumiae</name>
    <dbReference type="NCBI Taxonomy" id="2230878"/>
    <lineage>
        <taxon>Bacteria</taxon>
        <taxon>Bacillati</taxon>
        <taxon>Bacillota</taxon>
        <taxon>Bacilli</taxon>
        <taxon>Lactobacillales</taxon>
        <taxon>Enterococcaceae</taxon>
        <taxon>Enterococcus</taxon>
    </lineage>
</organism>
<keyword evidence="2 5" id="KW-0812">Transmembrane</keyword>
<sequence>MASYIEPIRFALLVFPFLALAISAVFFIYEYRKYGTFLLTRAVILYSFVFYLLCAYFLVILPLPTKEAVAQMTGPKMELQLFATWYNFRANTVLVLSDPSTYLPAMRQSVFLEPLFNVFLLLPFGIYLRYYFRLSFVKTVIASFCLSLFFELTQLTGLYFIYPRPYRLFDVNDLLTNTFGGMLGFIVTPIFTFMLPTRARMDEVSYEKGKTVSLTRRLVAYLIDWFVLSICTSILGVVGRLSIGSGEFTSYSWWVFIQVFLYFMILPFLTNGRTLGKKIVRIKLVEEGKERISFRALFIRYAYLYFLFFGLSWLGQVVGPVINEATGVTQMSAVFIFLCIFVAQIVFGLNLFLSFIRKKRVLFYEKASHTYTISTIKERKA</sequence>
<dbReference type="InterPro" id="IPR021192">
    <property type="entry name" value="UCP031578_Vanz/RDD"/>
</dbReference>
<evidence type="ECO:0000256" key="4">
    <source>
        <dbReference type="ARBA" id="ARBA00023136"/>
    </source>
</evidence>
<feature type="transmembrane region" description="Helical" evidence="5">
    <location>
        <begin position="43"/>
        <end position="63"/>
    </location>
</feature>
<evidence type="ECO:0000259" key="7">
    <source>
        <dbReference type="Pfam" id="PF06271"/>
    </source>
</evidence>
<dbReference type="InterPro" id="IPR010432">
    <property type="entry name" value="RDD"/>
</dbReference>
<dbReference type="PANTHER" id="PTHR36834">
    <property type="entry name" value="MEMBRANE PROTEIN-RELATED"/>
    <property type="match status" value="1"/>
</dbReference>
<dbReference type="EMBL" id="CP147250">
    <property type="protein sequence ID" value="WYJ80978.1"/>
    <property type="molecule type" value="Genomic_DNA"/>
</dbReference>
<evidence type="ECO:0000256" key="2">
    <source>
        <dbReference type="ARBA" id="ARBA00022692"/>
    </source>
</evidence>
<comment type="subcellular location">
    <subcellularLocation>
        <location evidence="1">Membrane</location>
        <topology evidence="1">Multi-pass membrane protein</topology>
    </subcellularLocation>
</comment>
<feature type="transmembrane region" description="Helical" evidence="5">
    <location>
        <begin position="140"/>
        <end position="162"/>
    </location>
</feature>
<dbReference type="InterPro" id="IPR006976">
    <property type="entry name" value="VanZ-like"/>
</dbReference>